<sequence length="56" mass="6641">MKPFMNMPLQAFIETKMIYFQQSESKLLAVLQKKERAAQARLRKSHDHKEGIQAFF</sequence>
<dbReference type="EMBL" id="AP021906">
    <property type="protein sequence ID" value="BBP88217.1"/>
    <property type="molecule type" value="Genomic_DNA"/>
</dbReference>
<accession>A0A5S9M3Q6</accession>
<protein>
    <submittedName>
        <fullName evidence="1">Uncharacterized protein</fullName>
    </submittedName>
</protein>
<dbReference type="Proteomes" id="UP000464658">
    <property type="component" value="Chromosome"/>
</dbReference>
<proteinExistence type="predicted"/>
<dbReference type="Gene3D" id="1.10.12.10">
    <property type="entry name" value="Lyase 2-enoyl-coa Hydratase, Chain A, domain 2"/>
    <property type="match status" value="1"/>
</dbReference>
<dbReference type="InterPro" id="IPR014748">
    <property type="entry name" value="Enoyl-CoA_hydra_C"/>
</dbReference>
<evidence type="ECO:0000313" key="1">
    <source>
        <dbReference type="EMBL" id="BBP88217.1"/>
    </source>
</evidence>
<reference evidence="1 2" key="1">
    <citation type="submission" date="2019-12" db="EMBL/GenBank/DDBJ databases">
        <title>Full genome sequence of a Bacillus safensis strain isolated from commercially available natto in Indonesia.</title>
        <authorList>
            <person name="Yoshida M."/>
            <person name="Uomi M."/>
            <person name="Waturangi D."/>
            <person name="Ekaputri J.J."/>
            <person name="Setiamarga D.H.E."/>
        </authorList>
    </citation>
    <scope>NUCLEOTIDE SEQUENCE [LARGE SCALE GENOMIC DNA]</scope>
    <source>
        <strain evidence="1 2">IDN1</strain>
    </source>
</reference>
<organism evidence="1 2">
    <name type="scientific">Bacillus safensis</name>
    <dbReference type="NCBI Taxonomy" id="561879"/>
    <lineage>
        <taxon>Bacteria</taxon>
        <taxon>Bacillati</taxon>
        <taxon>Bacillota</taxon>
        <taxon>Bacilli</taxon>
        <taxon>Bacillales</taxon>
        <taxon>Bacillaceae</taxon>
        <taxon>Bacillus</taxon>
    </lineage>
</organism>
<dbReference type="AlphaFoldDB" id="A0A5S9M3Q6"/>
<evidence type="ECO:0000313" key="2">
    <source>
        <dbReference type="Proteomes" id="UP000464658"/>
    </source>
</evidence>
<name>A0A5S9M3Q6_BACIA</name>
<gene>
    <name evidence="1" type="ORF">BsIDN1_18350</name>
</gene>